<keyword evidence="10" id="KW-0256">Endoplasmic reticulum</keyword>
<evidence type="ECO:0000256" key="9">
    <source>
        <dbReference type="ARBA" id="ARBA00022741"/>
    </source>
</evidence>
<dbReference type="GO" id="GO:0016239">
    <property type="term" value="P:positive regulation of macroautophagy"/>
    <property type="evidence" value="ECO:0007669"/>
    <property type="project" value="TreeGrafter"/>
</dbReference>
<dbReference type="InterPro" id="IPR038623">
    <property type="entry name" value="STING_C_sf"/>
</dbReference>
<feature type="transmembrane region" description="Helical" evidence="15">
    <location>
        <begin position="46"/>
        <end position="65"/>
    </location>
</feature>
<dbReference type="Proteomes" id="UP000314982">
    <property type="component" value="Unassembled WGS sequence"/>
</dbReference>
<dbReference type="Gene3D" id="3.40.50.12100">
    <property type="entry name" value="Stimulator of interferon genes protein"/>
    <property type="match status" value="1"/>
</dbReference>
<dbReference type="FunFam" id="3.40.50.12100:FF:000001">
    <property type="entry name" value="Stimulator of interferon genes protein"/>
    <property type="match status" value="1"/>
</dbReference>
<evidence type="ECO:0000256" key="13">
    <source>
        <dbReference type="ARBA" id="ARBA00024169"/>
    </source>
</evidence>
<keyword evidence="9" id="KW-0547">Nucleotide-binding</keyword>
<protein>
    <recommendedName>
        <fullName evidence="7">Stimulator of interferon genes protein</fullName>
    </recommendedName>
</protein>
<dbReference type="GeneTree" id="ENSGT00390000008582"/>
<keyword evidence="12 15" id="KW-0472">Membrane</keyword>
<dbReference type="Pfam" id="PF23417">
    <property type="entry name" value="STING_TM"/>
    <property type="match status" value="1"/>
</dbReference>
<evidence type="ECO:0000256" key="11">
    <source>
        <dbReference type="ARBA" id="ARBA00022989"/>
    </source>
</evidence>
<feature type="domain" description="STING transmembrane" evidence="17">
    <location>
        <begin position="46"/>
        <end position="151"/>
    </location>
</feature>
<evidence type="ECO:0000256" key="5">
    <source>
        <dbReference type="ARBA" id="ARBA00004653"/>
    </source>
</evidence>
<sequence>MQQLGGEESLVPQPRGSLPKACAIGLATVVTTAVLVLEPESFFRHVAAAILILTVGPSLHGVFLLSEECLHHATTRYRGVRLGQMVTACVGVYTLLGVGLAVLLFGLTEPQPWRDQWSMVILACGLYPLLKTLGVLGPSEVEVSEICEERKMNVAHGLAWSFHLGYLNLVLPRLFETRESRKLLILLPLNANIAHKLEDKDTNIHFYDNLPNTEIDRAGVRGRVSTINVWRHQLVEVIEYATPLLTLYKMSQESSAGFGEGDRREQVLVFYKTLQDILDRSLECRNRYRLILLNDEHEDDPHFLSKAILRNLDQQEKEEFYVLPVNPQPEVHRPLIPPATIRIDDRHQIEPMSSVPSLMISHDMPRTLREPVENSDVLSPYGGTGLRR</sequence>
<evidence type="ECO:0000256" key="6">
    <source>
        <dbReference type="ARBA" id="ARBA00009027"/>
    </source>
</evidence>
<feature type="region of interest" description="Disordered" evidence="14">
    <location>
        <begin position="369"/>
        <end position="388"/>
    </location>
</feature>
<dbReference type="Pfam" id="PF15009">
    <property type="entry name" value="STING_LBD"/>
    <property type="match status" value="1"/>
</dbReference>
<evidence type="ECO:0000256" key="12">
    <source>
        <dbReference type="ARBA" id="ARBA00023136"/>
    </source>
</evidence>
<dbReference type="GO" id="GO:0000139">
    <property type="term" value="C:Golgi membrane"/>
    <property type="evidence" value="ECO:0007669"/>
    <property type="project" value="UniProtKB-SubCell"/>
</dbReference>
<dbReference type="Gene3D" id="1.20.5.5200">
    <property type="match status" value="1"/>
</dbReference>
<dbReference type="Ensembl" id="ENSHHUT00000032360.1">
    <property type="protein sequence ID" value="ENSHHUP00000031071.1"/>
    <property type="gene ID" value="ENSHHUG00000019645.1"/>
</dbReference>
<dbReference type="GO" id="GO:0051607">
    <property type="term" value="P:defense response to virus"/>
    <property type="evidence" value="ECO:0007669"/>
    <property type="project" value="TreeGrafter"/>
</dbReference>
<feature type="domain" description="STING ligand-binding" evidence="16">
    <location>
        <begin position="153"/>
        <end position="316"/>
    </location>
</feature>
<evidence type="ECO:0000256" key="10">
    <source>
        <dbReference type="ARBA" id="ARBA00022824"/>
    </source>
</evidence>
<dbReference type="GO" id="GO:0035438">
    <property type="term" value="F:cyclic-di-GMP binding"/>
    <property type="evidence" value="ECO:0007669"/>
    <property type="project" value="TreeGrafter"/>
</dbReference>
<dbReference type="GO" id="GO:0045087">
    <property type="term" value="P:innate immune response"/>
    <property type="evidence" value="ECO:0007669"/>
    <property type="project" value="TreeGrafter"/>
</dbReference>
<reference evidence="18" key="2">
    <citation type="submission" date="2025-08" db="UniProtKB">
        <authorList>
            <consortium name="Ensembl"/>
        </authorList>
    </citation>
    <scope>IDENTIFICATION</scope>
</reference>
<evidence type="ECO:0000259" key="16">
    <source>
        <dbReference type="Pfam" id="PF15009"/>
    </source>
</evidence>
<dbReference type="PANTHER" id="PTHR34339">
    <property type="entry name" value="STIMULATOR OF INTERFERON GENES PROTEIN"/>
    <property type="match status" value="1"/>
</dbReference>
<dbReference type="AlphaFoldDB" id="A0A4W5LXK7"/>
<dbReference type="GO" id="GO:0032481">
    <property type="term" value="P:positive regulation of type I interferon production"/>
    <property type="evidence" value="ECO:0007669"/>
    <property type="project" value="InterPro"/>
</dbReference>
<evidence type="ECO:0000256" key="3">
    <source>
        <dbReference type="ARBA" id="ARBA00004542"/>
    </source>
</evidence>
<dbReference type="GO" id="GO:0061507">
    <property type="term" value="F:2',3'-cyclic GMP-AMP binding"/>
    <property type="evidence" value="ECO:0007669"/>
    <property type="project" value="TreeGrafter"/>
</dbReference>
<dbReference type="GO" id="GO:0048471">
    <property type="term" value="C:perinuclear region of cytoplasm"/>
    <property type="evidence" value="ECO:0007669"/>
    <property type="project" value="UniProtKB-SubCell"/>
</dbReference>
<evidence type="ECO:0000313" key="18">
    <source>
        <dbReference type="Ensembl" id="ENSHHUP00000031071.1"/>
    </source>
</evidence>
<evidence type="ECO:0000256" key="8">
    <source>
        <dbReference type="ARBA" id="ARBA00022692"/>
    </source>
</evidence>
<proteinExistence type="inferred from homology"/>
<feature type="transmembrane region" description="Helical" evidence="15">
    <location>
        <begin position="85"/>
        <end position="107"/>
    </location>
</feature>
<reference evidence="19" key="1">
    <citation type="submission" date="2018-06" db="EMBL/GenBank/DDBJ databases">
        <title>Genome assembly of Danube salmon.</title>
        <authorList>
            <person name="Macqueen D.J."/>
            <person name="Gundappa M.K."/>
        </authorList>
    </citation>
    <scope>NUCLEOTIDE SEQUENCE [LARGE SCALE GENOMIC DNA]</scope>
</reference>
<comment type="similarity">
    <text evidence="6">Belongs to the STING family.</text>
</comment>
<keyword evidence="11 15" id="KW-1133">Transmembrane helix</keyword>
<dbReference type="InterPro" id="IPR055434">
    <property type="entry name" value="STING_TM"/>
</dbReference>
<evidence type="ECO:0000256" key="7">
    <source>
        <dbReference type="ARBA" id="ARBA00018708"/>
    </source>
</evidence>
<evidence type="ECO:0000259" key="17">
    <source>
        <dbReference type="Pfam" id="PF23417"/>
    </source>
</evidence>
<dbReference type="GO" id="GO:0061709">
    <property type="term" value="P:reticulophagy"/>
    <property type="evidence" value="ECO:0007669"/>
    <property type="project" value="TreeGrafter"/>
</dbReference>
<keyword evidence="19" id="KW-1185">Reference proteome</keyword>
<dbReference type="InterPro" id="IPR055432">
    <property type="entry name" value="STING_LBD"/>
</dbReference>
<organism evidence="18 19">
    <name type="scientific">Hucho hucho</name>
    <name type="common">huchen</name>
    <dbReference type="NCBI Taxonomy" id="62062"/>
    <lineage>
        <taxon>Eukaryota</taxon>
        <taxon>Metazoa</taxon>
        <taxon>Chordata</taxon>
        <taxon>Craniata</taxon>
        <taxon>Vertebrata</taxon>
        <taxon>Euteleostomi</taxon>
        <taxon>Actinopterygii</taxon>
        <taxon>Neopterygii</taxon>
        <taxon>Teleostei</taxon>
        <taxon>Protacanthopterygii</taxon>
        <taxon>Salmoniformes</taxon>
        <taxon>Salmonidae</taxon>
        <taxon>Salmoninae</taxon>
        <taxon>Hucho</taxon>
    </lineage>
</organism>
<evidence type="ECO:0000256" key="14">
    <source>
        <dbReference type="SAM" id="MobiDB-lite"/>
    </source>
</evidence>
<comment type="catalytic activity">
    <reaction evidence="13">
        <text>H(+)(in) = H(+)(out)</text>
        <dbReference type="Rhea" id="RHEA:34979"/>
        <dbReference type="ChEBI" id="CHEBI:15378"/>
    </reaction>
</comment>
<dbReference type="PANTHER" id="PTHR34339:SF1">
    <property type="entry name" value="STIMULATOR OF INTERFERON GENES PROTEIN"/>
    <property type="match status" value="1"/>
</dbReference>
<accession>A0A4W5LXK7</accession>
<reference evidence="18" key="3">
    <citation type="submission" date="2025-09" db="UniProtKB">
        <authorList>
            <consortium name="Ensembl"/>
        </authorList>
    </citation>
    <scope>IDENTIFICATION</scope>
</reference>
<dbReference type="GO" id="GO:0000421">
    <property type="term" value="C:autophagosome membrane"/>
    <property type="evidence" value="ECO:0007669"/>
    <property type="project" value="UniProtKB-SubCell"/>
</dbReference>
<comment type="subcellular location">
    <subcellularLocation>
        <location evidence="4">Cytoplasm</location>
        <location evidence="4">Perinuclear region</location>
    </subcellularLocation>
    <subcellularLocation>
        <location evidence="3">Cytoplasmic vesicle</location>
        <location evidence="3">Autophagosome membrane</location>
        <topology evidence="3">Multi-pass membrane protein</topology>
    </subcellularLocation>
    <subcellularLocation>
        <location evidence="2">Endoplasmic reticulum membrane</location>
        <topology evidence="2">Multi-pass membrane protein</topology>
    </subcellularLocation>
    <subcellularLocation>
        <location evidence="1">Endoplasmic reticulum-Golgi intermediate compartment membrane</location>
        <topology evidence="1">Multi-pass membrane protein</topology>
    </subcellularLocation>
    <subcellularLocation>
        <location evidence="5">Golgi apparatus membrane</location>
        <topology evidence="5">Multi-pass membrane protein</topology>
    </subcellularLocation>
</comment>
<evidence type="ECO:0000256" key="1">
    <source>
        <dbReference type="ARBA" id="ARBA00004457"/>
    </source>
</evidence>
<evidence type="ECO:0000256" key="4">
    <source>
        <dbReference type="ARBA" id="ARBA00004556"/>
    </source>
</evidence>
<dbReference type="GO" id="GO:0000045">
    <property type="term" value="P:autophagosome assembly"/>
    <property type="evidence" value="ECO:0007669"/>
    <property type="project" value="TreeGrafter"/>
</dbReference>
<name>A0A4W5LXK7_9TELE</name>
<evidence type="ECO:0000313" key="19">
    <source>
        <dbReference type="Proteomes" id="UP000314982"/>
    </source>
</evidence>
<dbReference type="InterPro" id="IPR029158">
    <property type="entry name" value="STING"/>
</dbReference>
<dbReference type="FunFam" id="1.20.5.5200:FF:000001">
    <property type="entry name" value="Stimulator of interferon genes protein"/>
    <property type="match status" value="1"/>
</dbReference>
<evidence type="ECO:0000256" key="2">
    <source>
        <dbReference type="ARBA" id="ARBA00004477"/>
    </source>
</evidence>
<keyword evidence="8 15" id="KW-0812">Transmembrane</keyword>
<evidence type="ECO:0000256" key="15">
    <source>
        <dbReference type="SAM" id="Phobius"/>
    </source>
</evidence>
<dbReference type="GO" id="GO:0002218">
    <property type="term" value="P:activation of innate immune response"/>
    <property type="evidence" value="ECO:0007669"/>
    <property type="project" value="InterPro"/>
</dbReference>
<dbReference type="GO" id="GO:0033116">
    <property type="term" value="C:endoplasmic reticulum-Golgi intermediate compartment membrane"/>
    <property type="evidence" value="ECO:0007669"/>
    <property type="project" value="UniProtKB-SubCell"/>
</dbReference>
<dbReference type="GO" id="GO:0005789">
    <property type="term" value="C:endoplasmic reticulum membrane"/>
    <property type="evidence" value="ECO:0007669"/>
    <property type="project" value="UniProtKB-SubCell"/>
</dbReference>